<dbReference type="PROSITE" id="PS50011">
    <property type="entry name" value="PROTEIN_KINASE_DOM"/>
    <property type="match status" value="1"/>
</dbReference>
<dbReference type="GO" id="GO:0004674">
    <property type="term" value="F:protein serine/threonine kinase activity"/>
    <property type="evidence" value="ECO:0007669"/>
    <property type="project" value="UniProtKB-KW"/>
</dbReference>
<dbReference type="Gene3D" id="1.20.930.20">
    <property type="entry name" value="Adaptor protein Cbl, N-terminal domain"/>
    <property type="match status" value="1"/>
</dbReference>
<dbReference type="SMART" id="SM00220">
    <property type="entry name" value="S_TKc"/>
    <property type="match status" value="1"/>
</dbReference>
<accession>A0A9W8MAL5</accession>
<evidence type="ECO:0000259" key="8">
    <source>
        <dbReference type="PROSITE" id="PS50011"/>
    </source>
</evidence>
<evidence type="ECO:0000256" key="4">
    <source>
        <dbReference type="ARBA" id="ARBA00022777"/>
    </source>
</evidence>
<dbReference type="GO" id="GO:0007166">
    <property type="term" value="P:cell surface receptor signaling pathway"/>
    <property type="evidence" value="ECO:0007669"/>
    <property type="project" value="InterPro"/>
</dbReference>
<proteinExistence type="predicted"/>
<feature type="compositionally biased region" description="Low complexity" evidence="7">
    <location>
        <begin position="762"/>
        <end position="775"/>
    </location>
</feature>
<dbReference type="InterPro" id="IPR059179">
    <property type="entry name" value="MLKL-like_MCAfunc"/>
</dbReference>
<feature type="region of interest" description="Disordered" evidence="7">
    <location>
        <begin position="724"/>
        <end position="775"/>
    </location>
</feature>
<keyword evidence="2" id="KW-0808">Transferase</keyword>
<evidence type="ECO:0000256" key="3">
    <source>
        <dbReference type="ARBA" id="ARBA00022741"/>
    </source>
</evidence>
<dbReference type="CDD" id="cd21037">
    <property type="entry name" value="MLKL_NTD"/>
    <property type="match status" value="1"/>
</dbReference>
<evidence type="ECO:0000313" key="9">
    <source>
        <dbReference type="EMBL" id="KAJ2924980.1"/>
    </source>
</evidence>
<dbReference type="OrthoDB" id="1668230at2759"/>
<evidence type="ECO:0000313" key="10">
    <source>
        <dbReference type="Proteomes" id="UP001140091"/>
    </source>
</evidence>
<dbReference type="SUPFAM" id="SSF56112">
    <property type="entry name" value="Protein kinase-like (PK-like)"/>
    <property type="match status" value="1"/>
</dbReference>
<sequence length="846" mass="94169">MESANSVPPEQTDAYESTEQSVKEAIKSVTMVGIEVVVKILDSGVLAYVPIPGLEAIAQDVQEAGDRIHSTLQRALDALHQAFTKVKVLAETQNEMPFLKRLLGRNEMEAQFSACDEELNNALRSFSLSVQINTMKLVLDTTESLRKQNEELASQNQKLLWLCSPRPQNQPTPSLVEQTLTACSLTPQLPPNYGSIDDRHMMSMAVSDSASSVGTDMTRSRSSSTSRPAIHRATASSRSKQVNRKLSPEPRGPGSLLTQPVAIVRSSSSRCRAASKEVSPTQTRNRPGSPDPTEDTMAKIITHQQMQNEFDRHCDMEDFRQLIKETLDEGKDSLIIKLLQIDVKDFPQAITVLQHELREYQNGTHGRHRGVPLEDRDIHQDFIQRGVDAMKRMTQTDEVECPEWAINKFKILELETIGYGSFSTVRRALWNGQVVALKILSPKTKRTVFENEMRIWKNLSHPNILPLFGASNSTEEPLFFVSLYAKHGSLVDFLQALRRNDLEGVFGSMLKDPNLVDGPRKRHSRRDSNSLMREQAHHNRWYGGGSPPSGDVERFYTLPLSKSDSKFNRCHVLKDGDIFRFMLDIARGMEYLHDNGVLHGDLKASNILVNDNLSCVISDFGQSERRTDIYRASGWTPKGTARWKAPELLNGAEGDLTAAVDIYAFAITCIEIMSMGSVPWGSMEDSILCHRIVVENLRPPIPPDFRDSRLDALFDSLHDEAEEGALEDVRRKSQRLSMSPQVAHSPEFPPVAEHTAMSFDGSPPVASPTSPSLSSSCQDTGKAYFPVWVSSNFSDLHLGPSSPEYDQQHPFLSSASASLATMPTPMLPSISQSKGGEWFQDAVGGN</sequence>
<dbReference type="InterPro" id="IPR017441">
    <property type="entry name" value="Protein_kinase_ATP_BS"/>
</dbReference>
<evidence type="ECO:0000256" key="6">
    <source>
        <dbReference type="PROSITE-ProRule" id="PRU10141"/>
    </source>
</evidence>
<feature type="region of interest" description="Disordered" evidence="7">
    <location>
        <begin position="826"/>
        <end position="846"/>
    </location>
</feature>
<keyword evidence="3 6" id="KW-0547">Nucleotide-binding</keyword>
<evidence type="ECO:0000256" key="2">
    <source>
        <dbReference type="ARBA" id="ARBA00022679"/>
    </source>
</evidence>
<keyword evidence="5 6" id="KW-0067">ATP-binding</keyword>
<dbReference type="Pfam" id="PF07714">
    <property type="entry name" value="PK_Tyr_Ser-Thr"/>
    <property type="match status" value="1"/>
</dbReference>
<comment type="caution">
    <text evidence="9">The sequence shown here is derived from an EMBL/GenBank/DDBJ whole genome shotgun (WGS) entry which is preliminary data.</text>
</comment>
<feature type="binding site" evidence="6">
    <location>
        <position position="438"/>
    </location>
    <ligand>
        <name>ATP</name>
        <dbReference type="ChEBI" id="CHEBI:30616"/>
    </ligand>
</feature>
<feature type="region of interest" description="Disordered" evidence="7">
    <location>
        <begin position="206"/>
        <end position="294"/>
    </location>
</feature>
<evidence type="ECO:0000256" key="7">
    <source>
        <dbReference type="SAM" id="MobiDB-lite"/>
    </source>
</evidence>
<dbReference type="PANTHER" id="PTHR44329:SF288">
    <property type="entry name" value="MITOGEN-ACTIVATED PROTEIN KINASE KINASE KINASE 20"/>
    <property type="match status" value="1"/>
</dbReference>
<dbReference type="Proteomes" id="UP001140091">
    <property type="component" value="Unassembled WGS sequence"/>
</dbReference>
<reference evidence="9" key="1">
    <citation type="submission" date="2022-06" db="EMBL/GenBank/DDBJ databases">
        <title>Genome Sequence of Candolleomyces eurysporus.</title>
        <authorList>
            <person name="Buettner E."/>
        </authorList>
    </citation>
    <scope>NUCLEOTIDE SEQUENCE</scope>
    <source>
        <strain evidence="9">VTCC 930004</strain>
    </source>
</reference>
<dbReference type="InterPro" id="IPR051681">
    <property type="entry name" value="Ser/Thr_Kinases-Pseudokinases"/>
</dbReference>
<feature type="non-terminal residue" evidence="9">
    <location>
        <position position="846"/>
    </location>
</feature>
<dbReference type="InterPro" id="IPR008271">
    <property type="entry name" value="Ser/Thr_kinase_AS"/>
</dbReference>
<evidence type="ECO:0000256" key="5">
    <source>
        <dbReference type="ARBA" id="ARBA00022840"/>
    </source>
</evidence>
<evidence type="ECO:0000256" key="1">
    <source>
        <dbReference type="ARBA" id="ARBA00022527"/>
    </source>
</evidence>
<feature type="domain" description="Protein kinase" evidence="8">
    <location>
        <begin position="411"/>
        <end position="748"/>
    </location>
</feature>
<dbReference type="PROSITE" id="PS00107">
    <property type="entry name" value="PROTEIN_KINASE_ATP"/>
    <property type="match status" value="1"/>
</dbReference>
<keyword evidence="10" id="KW-1185">Reference proteome</keyword>
<keyword evidence="1" id="KW-0723">Serine/threonine-protein kinase</keyword>
<gene>
    <name evidence="9" type="ORF">H1R20_g12115</name>
</gene>
<feature type="region of interest" description="Disordered" evidence="7">
    <location>
        <begin position="516"/>
        <end position="546"/>
    </location>
</feature>
<dbReference type="EMBL" id="JANBPK010001198">
    <property type="protein sequence ID" value="KAJ2924980.1"/>
    <property type="molecule type" value="Genomic_DNA"/>
</dbReference>
<dbReference type="Gene3D" id="1.10.510.10">
    <property type="entry name" value="Transferase(Phosphotransferase) domain 1"/>
    <property type="match status" value="2"/>
</dbReference>
<protein>
    <recommendedName>
        <fullName evidence="8">Protein kinase domain-containing protein</fullName>
    </recommendedName>
</protein>
<dbReference type="GO" id="GO:0005524">
    <property type="term" value="F:ATP binding"/>
    <property type="evidence" value="ECO:0007669"/>
    <property type="project" value="UniProtKB-UniRule"/>
</dbReference>
<dbReference type="InterPro" id="IPR011009">
    <property type="entry name" value="Kinase-like_dom_sf"/>
</dbReference>
<name>A0A9W8MAL5_9AGAR</name>
<dbReference type="InterPro" id="IPR036537">
    <property type="entry name" value="Adaptor_Cbl_N_dom_sf"/>
</dbReference>
<dbReference type="PANTHER" id="PTHR44329">
    <property type="entry name" value="SERINE/THREONINE-PROTEIN KINASE TNNI3K-RELATED"/>
    <property type="match status" value="1"/>
</dbReference>
<dbReference type="InterPro" id="IPR000719">
    <property type="entry name" value="Prot_kinase_dom"/>
</dbReference>
<dbReference type="PROSITE" id="PS00108">
    <property type="entry name" value="PROTEIN_KINASE_ST"/>
    <property type="match status" value="1"/>
</dbReference>
<dbReference type="InterPro" id="IPR001245">
    <property type="entry name" value="Ser-Thr/Tyr_kinase_cat_dom"/>
</dbReference>
<dbReference type="AlphaFoldDB" id="A0A9W8MAL5"/>
<organism evidence="9 10">
    <name type="scientific">Candolleomyces eurysporus</name>
    <dbReference type="NCBI Taxonomy" id="2828524"/>
    <lineage>
        <taxon>Eukaryota</taxon>
        <taxon>Fungi</taxon>
        <taxon>Dikarya</taxon>
        <taxon>Basidiomycota</taxon>
        <taxon>Agaricomycotina</taxon>
        <taxon>Agaricomycetes</taxon>
        <taxon>Agaricomycetidae</taxon>
        <taxon>Agaricales</taxon>
        <taxon>Agaricineae</taxon>
        <taxon>Psathyrellaceae</taxon>
        <taxon>Candolleomyces</taxon>
    </lineage>
</organism>
<keyword evidence="4" id="KW-0418">Kinase</keyword>